<organism evidence="1 2">
    <name type="scientific">Chloebia gouldiae</name>
    <name type="common">Gouldian finch</name>
    <name type="synonym">Erythrura gouldiae</name>
    <dbReference type="NCBI Taxonomy" id="44316"/>
    <lineage>
        <taxon>Eukaryota</taxon>
        <taxon>Metazoa</taxon>
        <taxon>Chordata</taxon>
        <taxon>Craniata</taxon>
        <taxon>Vertebrata</taxon>
        <taxon>Euteleostomi</taxon>
        <taxon>Archelosauria</taxon>
        <taxon>Archosauria</taxon>
        <taxon>Dinosauria</taxon>
        <taxon>Saurischia</taxon>
        <taxon>Theropoda</taxon>
        <taxon>Coelurosauria</taxon>
        <taxon>Aves</taxon>
        <taxon>Neognathae</taxon>
        <taxon>Neoaves</taxon>
        <taxon>Telluraves</taxon>
        <taxon>Australaves</taxon>
        <taxon>Passeriformes</taxon>
        <taxon>Passeroidea</taxon>
        <taxon>Passeridae</taxon>
        <taxon>Chloebia</taxon>
    </lineage>
</organism>
<evidence type="ECO:0000313" key="2">
    <source>
        <dbReference type="Proteomes" id="UP000276834"/>
    </source>
</evidence>
<dbReference type="EMBL" id="QUSF01000018">
    <property type="protein sequence ID" value="RLW02545.1"/>
    <property type="molecule type" value="Genomic_DNA"/>
</dbReference>
<proteinExistence type="predicted"/>
<accession>A0A3L8SJ22</accession>
<comment type="caution">
    <text evidence="1">The sequence shown here is derived from an EMBL/GenBank/DDBJ whole genome shotgun (WGS) entry which is preliminary data.</text>
</comment>
<gene>
    <name evidence="1" type="ORF">DV515_00007148</name>
</gene>
<reference evidence="1 2" key="1">
    <citation type="journal article" date="2018" name="Proc. R. Soc. B">
        <title>A non-coding region near Follistatin controls head colour polymorphism in the Gouldian finch.</title>
        <authorList>
            <person name="Toomey M.B."/>
            <person name="Marques C.I."/>
            <person name="Andrade P."/>
            <person name="Araujo P.M."/>
            <person name="Sabatino S."/>
            <person name="Gazda M.A."/>
            <person name="Afonso S."/>
            <person name="Lopes R.J."/>
            <person name="Corbo J.C."/>
            <person name="Carneiro M."/>
        </authorList>
    </citation>
    <scope>NUCLEOTIDE SEQUENCE [LARGE SCALE GENOMIC DNA]</scope>
    <source>
        <strain evidence="1">Red01</strain>
        <tissue evidence="1">Muscle</tissue>
    </source>
</reference>
<evidence type="ECO:0000313" key="1">
    <source>
        <dbReference type="EMBL" id="RLW02545.1"/>
    </source>
</evidence>
<keyword evidence="2" id="KW-1185">Reference proteome</keyword>
<dbReference type="OrthoDB" id="10586125at2759"/>
<sequence length="113" mass="12616">MYLRDVQFYIHFSHIILPFKEYLHGGQNPQKLISSLLTTSLHVFCGMNGLDKSTGKSPETKLPDTQIAANAGISVWFHTLWVRSISQLIQGCQDEAVPFPPSISSMGGQAQRR</sequence>
<name>A0A3L8SJ22_CHLGU</name>
<protein>
    <submittedName>
        <fullName evidence="1">Uncharacterized protein</fullName>
    </submittedName>
</protein>
<dbReference type="AlphaFoldDB" id="A0A3L8SJ22"/>
<dbReference type="Proteomes" id="UP000276834">
    <property type="component" value="Unassembled WGS sequence"/>
</dbReference>